<evidence type="ECO:0000313" key="3">
    <source>
        <dbReference type="Proteomes" id="UP000660675"/>
    </source>
</evidence>
<comment type="caution">
    <text evidence="2">The sequence shown here is derived from an EMBL/GenBank/DDBJ whole genome shotgun (WGS) entry which is preliminary data.</text>
</comment>
<dbReference type="EMBL" id="BMTF01000012">
    <property type="protein sequence ID" value="GGV87862.1"/>
    <property type="molecule type" value="Genomic_DNA"/>
</dbReference>
<keyword evidence="3" id="KW-1185">Reference proteome</keyword>
<evidence type="ECO:0000256" key="1">
    <source>
        <dbReference type="SAM" id="MobiDB-lite"/>
    </source>
</evidence>
<protein>
    <submittedName>
        <fullName evidence="2">Uncharacterized protein</fullName>
    </submittedName>
</protein>
<reference evidence="3" key="1">
    <citation type="journal article" date="2019" name="Int. J. Syst. Evol. Microbiol.">
        <title>The Global Catalogue of Microorganisms (GCM) 10K type strain sequencing project: providing services to taxonomists for standard genome sequencing and annotation.</title>
        <authorList>
            <consortium name="The Broad Institute Genomics Platform"/>
            <consortium name="The Broad Institute Genome Sequencing Center for Infectious Disease"/>
            <person name="Wu L."/>
            <person name="Ma J."/>
        </authorList>
    </citation>
    <scope>NUCLEOTIDE SEQUENCE [LARGE SCALE GENOMIC DNA]</scope>
    <source>
        <strain evidence="3">JCM 4376</strain>
    </source>
</reference>
<proteinExistence type="predicted"/>
<accession>A0ABQ2W0B8</accession>
<gene>
    <name evidence="2" type="ORF">GCM10015535_37960</name>
</gene>
<dbReference type="Proteomes" id="UP000660675">
    <property type="component" value="Unassembled WGS sequence"/>
</dbReference>
<evidence type="ECO:0000313" key="2">
    <source>
        <dbReference type="EMBL" id="GGV87862.1"/>
    </source>
</evidence>
<organism evidence="2 3">
    <name type="scientific">Streptomyces gelaticus</name>
    <dbReference type="NCBI Taxonomy" id="285446"/>
    <lineage>
        <taxon>Bacteria</taxon>
        <taxon>Bacillati</taxon>
        <taxon>Actinomycetota</taxon>
        <taxon>Actinomycetes</taxon>
        <taxon>Kitasatosporales</taxon>
        <taxon>Streptomycetaceae</taxon>
        <taxon>Streptomyces</taxon>
    </lineage>
</organism>
<feature type="region of interest" description="Disordered" evidence="1">
    <location>
        <begin position="1"/>
        <end position="68"/>
    </location>
</feature>
<name>A0ABQ2W0B8_9ACTN</name>
<sequence length="68" mass="7310">MRWPSVGVAEALKVPATPASEGHKQANRQTTPSGRQALRQAAHKDPPRLCCPWSSQAPARRAALDCPP</sequence>